<evidence type="ECO:0000256" key="1">
    <source>
        <dbReference type="SAM" id="SignalP"/>
    </source>
</evidence>
<feature type="chain" id="PRO_5047442281" evidence="1">
    <location>
        <begin position="24"/>
        <end position="275"/>
    </location>
</feature>
<feature type="signal peptide" evidence="1">
    <location>
        <begin position="1"/>
        <end position="23"/>
    </location>
</feature>
<keyword evidence="1" id="KW-0732">Signal</keyword>
<keyword evidence="3" id="KW-1185">Reference proteome</keyword>
<dbReference type="PANTHER" id="PTHR15071:SF34">
    <property type="entry name" value="MRH DOMAIN-CONTAINING PROTEIN"/>
    <property type="match status" value="1"/>
</dbReference>
<gene>
    <name evidence="2" type="ORF">HHUSO_G17113</name>
</gene>
<dbReference type="EMBL" id="JAHFZB010000015">
    <property type="protein sequence ID" value="KAK6480985.1"/>
    <property type="molecule type" value="Genomic_DNA"/>
</dbReference>
<organism evidence="2 3">
    <name type="scientific">Huso huso</name>
    <name type="common">Beluga</name>
    <name type="synonym">Acipenser huso</name>
    <dbReference type="NCBI Taxonomy" id="61971"/>
    <lineage>
        <taxon>Eukaryota</taxon>
        <taxon>Metazoa</taxon>
        <taxon>Chordata</taxon>
        <taxon>Craniata</taxon>
        <taxon>Vertebrata</taxon>
        <taxon>Euteleostomi</taxon>
        <taxon>Actinopterygii</taxon>
        <taxon>Chondrostei</taxon>
        <taxon>Acipenseriformes</taxon>
        <taxon>Acipenseridae</taxon>
        <taxon>Huso</taxon>
    </lineage>
</organism>
<evidence type="ECO:0000313" key="3">
    <source>
        <dbReference type="Proteomes" id="UP001369086"/>
    </source>
</evidence>
<accession>A0ABR0Z944</accession>
<comment type="caution">
    <text evidence="2">The sequence shown here is derived from an EMBL/GenBank/DDBJ whole genome shotgun (WGS) entry which is preliminary data.</text>
</comment>
<protein>
    <submittedName>
        <fullName evidence="2">Uncharacterized protein</fullName>
    </submittedName>
</protein>
<reference evidence="2 3" key="1">
    <citation type="submission" date="2021-05" db="EMBL/GenBank/DDBJ databases">
        <authorList>
            <person name="Zahm M."/>
            <person name="Klopp C."/>
            <person name="Cabau C."/>
            <person name="Kuhl H."/>
            <person name="Suciu R."/>
            <person name="Ciorpac M."/>
            <person name="Holostenco D."/>
            <person name="Gessner J."/>
            <person name="Wuertz S."/>
            <person name="Hohne C."/>
            <person name="Stock M."/>
            <person name="Gislard M."/>
            <person name="Lluch J."/>
            <person name="Milhes M."/>
            <person name="Lampietro C."/>
            <person name="Lopez Roques C."/>
            <person name="Donnadieu C."/>
            <person name="Du K."/>
            <person name="Schartl M."/>
            <person name="Guiguen Y."/>
        </authorList>
    </citation>
    <scope>NUCLEOTIDE SEQUENCE [LARGE SCALE GENOMIC DNA]</scope>
    <source>
        <strain evidence="2">Hh-F2</strain>
        <tissue evidence="2">Blood</tissue>
    </source>
</reference>
<sequence length="275" mass="30029">MGVSRSNELGIVLFMCLISVTCHRKTGCIQVNPCKYIVNDGSGVIDLAALGDSDGFLVRYGRVSSADVSAGSEVLVSFSPCHPFSEPVAEIAATECLDVAVCLIVRHHAGTGQASRYLDFGRHEGGEFNYSNQTRTLSVTYPALYRRSTETVVHYRCSGNRSVSYSQVLSSPGPFEIFVQSPCACPNRCYLEDVGPGTIILIILCLAAAAYFIYWEPSFCLSVSVSGSCALRPIRTPNGLQLVPEENVWCVLCYAFAEKQGRKRRKSYCLKGITF</sequence>
<proteinExistence type="predicted"/>
<dbReference type="Proteomes" id="UP001369086">
    <property type="component" value="Unassembled WGS sequence"/>
</dbReference>
<dbReference type="PANTHER" id="PTHR15071">
    <property type="entry name" value="MANNOSE-6-PHOSPHATE RECEPTOR FAMILY MEMBER"/>
    <property type="match status" value="1"/>
</dbReference>
<evidence type="ECO:0000313" key="2">
    <source>
        <dbReference type="EMBL" id="KAK6480985.1"/>
    </source>
</evidence>
<name>A0ABR0Z944_HUSHU</name>